<dbReference type="Pfam" id="PF07876">
    <property type="entry name" value="Dabb"/>
    <property type="match status" value="1"/>
</dbReference>
<dbReference type="InterPro" id="IPR013097">
    <property type="entry name" value="Dabb"/>
</dbReference>
<dbReference type="AlphaFoldDB" id="A0A9X3WD45"/>
<dbReference type="PROSITE" id="PS51502">
    <property type="entry name" value="S_R_A_B_BARREL"/>
    <property type="match status" value="1"/>
</dbReference>
<dbReference type="Proteomes" id="UP001145069">
    <property type="component" value="Unassembled WGS sequence"/>
</dbReference>
<evidence type="ECO:0000256" key="1">
    <source>
        <dbReference type="ARBA" id="ARBA00011738"/>
    </source>
</evidence>
<protein>
    <submittedName>
        <fullName evidence="3">Dabb family protein</fullName>
    </submittedName>
</protein>
<dbReference type="InterPro" id="IPR044662">
    <property type="entry name" value="HS1/DABB1-like"/>
</dbReference>
<reference evidence="3" key="1">
    <citation type="submission" date="2022-06" db="EMBL/GenBank/DDBJ databases">
        <title>Aquibacillus sp. a new bacterium isolated from soil saline samples.</title>
        <authorList>
            <person name="Galisteo C."/>
            <person name="De La Haba R."/>
            <person name="Sanchez-Porro C."/>
            <person name="Ventosa A."/>
        </authorList>
    </citation>
    <scope>NUCLEOTIDE SEQUENCE</scope>
    <source>
        <strain evidence="3">3ASR75-54</strain>
    </source>
</reference>
<keyword evidence="4" id="KW-1185">Reference proteome</keyword>
<proteinExistence type="predicted"/>
<comment type="subunit">
    <text evidence="1">Homodimer.</text>
</comment>
<dbReference type="RefSeq" id="WP_272446468.1">
    <property type="nucleotide sequence ID" value="NZ_JAMQKC010000008.1"/>
</dbReference>
<feature type="domain" description="Stress-response A/B barrel" evidence="2">
    <location>
        <begin position="3"/>
        <end position="98"/>
    </location>
</feature>
<dbReference type="Gene3D" id="3.30.70.100">
    <property type="match status" value="1"/>
</dbReference>
<organism evidence="3 4">
    <name type="scientific">Aquibacillus salsiterrae</name>
    <dbReference type="NCBI Taxonomy" id="2950439"/>
    <lineage>
        <taxon>Bacteria</taxon>
        <taxon>Bacillati</taxon>
        <taxon>Bacillota</taxon>
        <taxon>Bacilli</taxon>
        <taxon>Bacillales</taxon>
        <taxon>Bacillaceae</taxon>
        <taxon>Aquibacillus</taxon>
    </lineage>
</organism>
<dbReference type="PANTHER" id="PTHR33178">
    <property type="match status" value="1"/>
</dbReference>
<evidence type="ECO:0000259" key="2">
    <source>
        <dbReference type="PROSITE" id="PS51502"/>
    </source>
</evidence>
<dbReference type="PANTHER" id="PTHR33178:SF10">
    <property type="entry name" value="STRESS-RESPONSE A_B BARREL DOMAIN-CONTAINING PROTEIN"/>
    <property type="match status" value="1"/>
</dbReference>
<dbReference type="SUPFAM" id="SSF54909">
    <property type="entry name" value="Dimeric alpha+beta barrel"/>
    <property type="match status" value="1"/>
</dbReference>
<name>A0A9X3WD45_9BACI</name>
<dbReference type="SMART" id="SM00886">
    <property type="entry name" value="Dabb"/>
    <property type="match status" value="1"/>
</dbReference>
<evidence type="ECO:0000313" key="4">
    <source>
        <dbReference type="Proteomes" id="UP001145069"/>
    </source>
</evidence>
<accession>A0A9X3WD45</accession>
<gene>
    <name evidence="3" type="ORF">NC799_10895</name>
</gene>
<dbReference type="InterPro" id="IPR011008">
    <property type="entry name" value="Dimeric_a/b-barrel"/>
</dbReference>
<dbReference type="EMBL" id="JAMQKC010000008">
    <property type="protein sequence ID" value="MDC3417402.1"/>
    <property type="molecule type" value="Genomic_DNA"/>
</dbReference>
<evidence type="ECO:0000313" key="3">
    <source>
        <dbReference type="EMBL" id="MDC3417402.1"/>
    </source>
</evidence>
<sequence length="102" mass="11639">MMYEHMVYFKFNDQITSDKQNELLDKLHAFKGVIPGIVEITAGINATTEQERARGYSMGLRVTFENKDALDQYGPHPVHQEFVQSLEGVIDHVAVVDYPINK</sequence>
<comment type="caution">
    <text evidence="3">The sequence shown here is derived from an EMBL/GenBank/DDBJ whole genome shotgun (WGS) entry which is preliminary data.</text>
</comment>